<evidence type="ECO:0008006" key="4">
    <source>
        <dbReference type="Google" id="ProtNLM"/>
    </source>
</evidence>
<reference evidence="2" key="1">
    <citation type="submission" date="2021-01" db="EMBL/GenBank/DDBJ databases">
        <title>Whole genome shotgun sequence of Planobispora takensis NBRC 109077.</title>
        <authorList>
            <person name="Komaki H."/>
            <person name="Tamura T."/>
        </authorList>
    </citation>
    <scope>NUCLEOTIDE SEQUENCE</scope>
    <source>
        <strain evidence="2">NBRC 109077</strain>
    </source>
</reference>
<accession>A0A8J3T432</accession>
<feature type="chain" id="PRO_5035166771" description="Secreted protein" evidence="1">
    <location>
        <begin position="28"/>
        <end position="136"/>
    </location>
</feature>
<protein>
    <recommendedName>
        <fullName evidence="4">Secreted protein</fullName>
    </recommendedName>
</protein>
<sequence length="136" mass="14656">MKTARCTSLVALATAPLLLWPSSPAQAAPSDKCTRSGHVKICISVVNDRVQGYAQIGRGHFKWATIFVQQCSSPKKCRVIAANSVLSGPRKVRTVGTTVKPAPRGHIFRAGGSWIPDSGRRVVRKFSPFKANPCPC</sequence>
<dbReference type="Proteomes" id="UP000634476">
    <property type="component" value="Unassembled WGS sequence"/>
</dbReference>
<keyword evidence="1" id="KW-0732">Signal</keyword>
<dbReference type="EMBL" id="BOOK01000066">
    <property type="protein sequence ID" value="GII05323.1"/>
    <property type="molecule type" value="Genomic_DNA"/>
</dbReference>
<dbReference type="RefSeq" id="WP_203879540.1">
    <property type="nucleotide sequence ID" value="NZ_BOOK01000066.1"/>
</dbReference>
<evidence type="ECO:0000313" key="2">
    <source>
        <dbReference type="EMBL" id="GII05323.1"/>
    </source>
</evidence>
<keyword evidence="3" id="KW-1185">Reference proteome</keyword>
<evidence type="ECO:0000256" key="1">
    <source>
        <dbReference type="SAM" id="SignalP"/>
    </source>
</evidence>
<evidence type="ECO:0000313" key="3">
    <source>
        <dbReference type="Proteomes" id="UP000634476"/>
    </source>
</evidence>
<feature type="signal peptide" evidence="1">
    <location>
        <begin position="1"/>
        <end position="27"/>
    </location>
</feature>
<dbReference type="AlphaFoldDB" id="A0A8J3T432"/>
<gene>
    <name evidence="2" type="ORF">Pta02_73310</name>
</gene>
<name>A0A8J3T432_9ACTN</name>
<comment type="caution">
    <text evidence="2">The sequence shown here is derived from an EMBL/GenBank/DDBJ whole genome shotgun (WGS) entry which is preliminary data.</text>
</comment>
<organism evidence="2 3">
    <name type="scientific">Planobispora takensis</name>
    <dbReference type="NCBI Taxonomy" id="1367882"/>
    <lineage>
        <taxon>Bacteria</taxon>
        <taxon>Bacillati</taxon>
        <taxon>Actinomycetota</taxon>
        <taxon>Actinomycetes</taxon>
        <taxon>Streptosporangiales</taxon>
        <taxon>Streptosporangiaceae</taxon>
        <taxon>Planobispora</taxon>
    </lineage>
</organism>
<proteinExistence type="predicted"/>